<gene>
    <name evidence="1" type="ORF">BN1049_00392</name>
</gene>
<name>A0A078M9N7_9PSED</name>
<dbReference type="AlphaFoldDB" id="A0A078M9N7"/>
<organism evidence="1">
    <name type="scientific">Pseudomonas saudimassiliensis</name>
    <dbReference type="NCBI Taxonomy" id="1461581"/>
    <lineage>
        <taxon>Bacteria</taxon>
        <taxon>Pseudomonadati</taxon>
        <taxon>Pseudomonadota</taxon>
        <taxon>Gammaproteobacteria</taxon>
        <taxon>Pseudomonadales</taxon>
        <taxon>Pseudomonadaceae</taxon>
        <taxon>Pseudomonas</taxon>
    </lineage>
</organism>
<sequence>MADEHLQAQLESLQQTLNDPAIVLSEEERSSLETLAINLEARLLVSEGSEEAVADPSLVDSVNLLVEEFSERHPTLSATLQNVVQSLSNMGI</sequence>
<dbReference type="PATRIC" id="fig|1461581.3.peg.386"/>
<reference evidence="1" key="1">
    <citation type="submission" date="2014-07" db="EMBL/GenBank/DDBJ databases">
        <authorList>
            <person name="Urmite Genomes Urmite Genomes"/>
        </authorList>
    </citation>
    <scope>NUCLEOTIDE SEQUENCE</scope>
    <source>
        <strain evidence="1">12M76_air</strain>
    </source>
</reference>
<dbReference type="OrthoDB" id="4335607at2"/>
<dbReference type="EMBL" id="LM997413">
    <property type="protein sequence ID" value="CEA01366.1"/>
    <property type="molecule type" value="Genomic_DNA"/>
</dbReference>
<proteinExistence type="predicted"/>
<dbReference type="EMBL" id="LK391969">
    <property type="protein sequence ID" value="CEF25490.1"/>
    <property type="molecule type" value="Genomic_DNA"/>
</dbReference>
<dbReference type="Pfam" id="PF14357">
    <property type="entry name" value="DUF4404"/>
    <property type="match status" value="1"/>
</dbReference>
<dbReference type="RefSeq" id="WP_044498078.1">
    <property type="nucleotide sequence ID" value="NZ_LK391969.1"/>
</dbReference>
<accession>A0A078M9N7</accession>
<evidence type="ECO:0000313" key="1">
    <source>
        <dbReference type="EMBL" id="CEA01366.1"/>
    </source>
</evidence>
<protein>
    <submittedName>
        <fullName evidence="1">Chromosome segregation ATPase</fullName>
    </submittedName>
</protein>
<dbReference type="InterPro" id="IPR025516">
    <property type="entry name" value="DUF4404"/>
</dbReference>